<evidence type="ECO:0000313" key="2">
    <source>
        <dbReference type="EMBL" id="KAF5852982.1"/>
    </source>
</evidence>
<accession>A0A8H5ZP19</accession>
<reference evidence="2" key="1">
    <citation type="submission" date="2019-11" db="EMBL/GenBank/DDBJ databases">
        <title>Bipolaris sorokiniana Genome sequencing.</title>
        <authorList>
            <person name="Wang H."/>
        </authorList>
    </citation>
    <scope>NUCLEOTIDE SEQUENCE</scope>
</reference>
<protein>
    <recommendedName>
        <fullName evidence="1">2EXR domain-containing protein</fullName>
    </recommendedName>
</protein>
<organism evidence="2 3">
    <name type="scientific">Cochliobolus sativus</name>
    <name type="common">Common root rot and spot blotch fungus</name>
    <name type="synonym">Bipolaris sorokiniana</name>
    <dbReference type="NCBI Taxonomy" id="45130"/>
    <lineage>
        <taxon>Eukaryota</taxon>
        <taxon>Fungi</taxon>
        <taxon>Dikarya</taxon>
        <taxon>Ascomycota</taxon>
        <taxon>Pezizomycotina</taxon>
        <taxon>Dothideomycetes</taxon>
        <taxon>Pleosporomycetidae</taxon>
        <taxon>Pleosporales</taxon>
        <taxon>Pleosporineae</taxon>
        <taxon>Pleosporaceae</taxon>
        <taxon>Bipolaris</taxon>
    </lineage>
</organism>
<dbReference type="Proteomes" id="UP000624244">
    <property type="component" value="Unassembled WGS sequence"/>
</dbReference>
<feature type="domain" description="2EXR" evidence="1">
    <location>
        <begin position="5"/>
        <end position="100"/>
    </location>
</feature>
<dbReference type="EMBL" id="WNKQ01000002">
    <property type="protein sequence ID" value="KAF5852982.1"/>
    <property type="molecule type" value="Genomic_DNA"/>
</dbReference>
<name>A0A8H5ZP19_COCSA</name>
<dbReference type="InterPro" id="IPR045518">
    <property type="entry name" value="2EXR"/>
</dbReference>
<comment type="caution">
    <text evidence="2">The sequence shown here is derived from an EMBL/GenBank/DDBJ whole genome shotgun (WGS) entry which is preliminary data.</text>
</comment>
<dbReference type="Pfam" id="PF20150">
    <property type="entry name" value="2EXR"/>
    <property type="match status" value="1"/>
</dbReference>
<proteinExistence type="predicted"/>
<sequence length="255" mass="29084">MAISLLPKELRLQIWANVYFNEPPRLVALETKPHDEGHDEQHFCPRYCPSPAPIAVNLCQESRTEALYQATKANHIVHLPAGLTGTSCDDFYFRVDTDILLLQLHGSRVKHYDDSPEVGLLAHFLLATGCHPTKLRTIAITKVILHGFRDGSLSNVLRGFPNISRMVMMLTEDVWDNDAQKELFVRAAARIVRMYKLDLMNHARALGETFKAHPFDVDFATFRCGRLDIVPKDVWRDWSDGGDEWATLDNSEPFW</sequence>
<dbReference type="OMA" id="RIVRMYK"/>
<evidence type="ECO:0000259" key="1">
    <source>
        <dbReference type="Pfam" id="PF20150"/>
    </source>
</evidence>
<gene>
    <name evidence="2" type="ORF">GGP41_001568</name>
</gene>
<evidence type="ECO:0000313" key="3">
    <source>
        <dbReference type="Proteomes" id="UP000624244"/>
    </source>
</evidence>
<dbReference type="AlphaFoldDB" id="A0A8H5ZP19"/>